<reference evidence="3" key="1">
    <citation type="submission" date="2019-06" db="EMBL/GenBank/DDBJ databases">
        <authorList>
            <person name="Gan P."/>
            <person name="Shirasu K."/>
        </authorList>
    </citation>
    <scope>NUCLEOTIDE SEQUENCE [LARGE SCALE GENOMIC DNA]</scope>
    <source>
        <strain evidence="3">CAD2</strain>
    </source>
</reference>
<protein>
    <submittedName>
        <fullName evidence="3">Uncharacterized protein</fullName>
    </submittedName>
</protein>
<name>A0A9P5EUD8_COLSI</name>
<keyword evidence="1" id="KW-0175">Coiled coil</keyword>
<evidence type="ECO:0000256" key="1">
    <source>
        <dbReference type="SAM" id="Coils"/>
    </source>
</evidence>
<dbReference type="AlphaFoldDB" id="A0A9P5EUD8"/>
<keyword evidence="4" id="KW-1185">Reference proteome</keyword>
<organism evidence="3 4">
    <name type="scientific">Colletotrichum siamense</name>
    <name type="common">Anthracnose fungus</name>
    <dbReference type="NCBI Taxonomy" id="690259"/>
    <lineage>
        <taxon>Eukaryota</taxon>
        <taxon>Fungi</taxon>
        <taxon>Dikarya</taxon>
        <taxon>Ascomycota</taxon>
        <taxon>Pezizomycotina</taxon>
        <taxon>Sordariomycetes</taxon>
        <taxon>Hypocreomycetidae</taxon>
        <taxon>Glomerellales</taxon>
        <taxon>Glomerellaceae</taxon>
        <taxon>Colletotrichum</taxon>
        <taxon>Colletotrichum gloeosporioides species complex</taxon>
    </lineage>
</organism>
<feature type="compositionally biased region" description="Low complexity" evidence="2">
    <location>
        <begin position="70"/>
        <end position="90"/>
    </location>
</feature>
<dbReference type="Proteomes" id="UP000711996">
    <property type="component" value="Unassembled WGS sequence"/>
</dbReference>
<gene>
    <name evidence="3" type="ORF">CGCSCA2_v006205</name>
</gene>
<feature type="coiled-coil region" evidence="1">
    <location>
        <begin position="473"/>
        <end position="534"/>
    </location>
</feature>
<feature type="compositionally biased region" description="Polar residues" evidence="2">
    <location>
        <begin position="419"/>
        <end position="431"/>
    </location>
</feature>
<accession>A0A9P5EUD8</accession>
<evidence type="ECO:0000313" key="3">
    <source>
        <dbReference type="EMBL" id="KAF4859483.1"/>
    </source>
</evidence>
<evidence type="ECO:0000313" key="4">
    <source>
        <dbReference type="Proteomes" id="UP000711996"/>
    </source>
</evidence>
<feature type="region of interest" description="Disordered" evidence="2">
    <location>
        <begin position="394"/>
        <end position="431"/>
    </location>
</feature>
<sequence>MDSNPFNDRSVDAGNLMLPTLMRRDLEWAESLSDALSFGTSPDFDYTVGASQWHNYQLSQDAWLGSIDEPAPQSSPSLAGPGAAGQAGEQPQIQWPIPAVPEEPMVMETDQPGQPFQPDLQPPSVVFPFDSANTQDQQSHNMNADAELVNAGATTMNEEIRALKDTVAQYTNQEPEITNAKAQDMKAETQTMNEEPQTMNEEPQTMNEEPQITNAEAQTMNGENQDMNPKAQTINGGPARIDRGSGNIPDAQKKHLFIDFCDYMAWALTVRNARAALKSGQPANIPRDIATMSVRASYCLYAKGHHELPPTPIEWTRHSKHGPACLPWELQLLNNGMREYMRKDSTSSPGNDRVRCVPLGYGRWEVRRNDDMRRTLSEDGLGPSYVWHEYGYEAGPSSSRNGVPPRQYSRRGASRLRRQGQTPSQPASGLSMQFQLPLDPQMQPVYEGRQQQQPQQQQVQQLQQQPQQELPQQLQESQELQQAQQELRQLQLQVQQLQQQQEASQQVQQARQQLQQLQQQLQQQQQQQQPQQQQLWAQQLKQEQQEQGPQQLQQTQQQQ</sequence>
<evidence type="ECO:0000256" key="2">
    <source>
        <dbReference type="SAM" id="MobiDB-lite"/>
    </source>
</evidence>
<dbReference type="OrthoDB" id="4845667at2759"/>
<feature type="region of interest" description="Disordered" evidence="2">
    <location>
        <begin position="66"/>
        <end position="90"/>
    </location>
</feature>
<dbReference type="EMBL" id="QPMT01000016">
    <property type="protein sequence ID" value="KAF4859483.1"/>
    <property type="molecule type" value="Genomic_DNA"/>
</dbReference>
<comment type="caution">
    <text evidence="3">The sequence shown here is derived from an EMBL/GenBank/DDBJ whole genome shotgun (WGS) entry which is preliminary data.</text>
</comment>
<feature type="compositionally biased region" description="Basic residues" evidence="2">
    <location>
        <begin position="408"/>
        <end position="418"/>
    </location>
</feature>
<proteinExistence type="predicted"/>